<keyword evidence="3 6" id="KW-1133">Transmembrane helix</keyword>
<feature type="compositionally biased region" description="Low complexity" evidence="5">
    <location>
        <begin position="11"/>
        <end position="23"/>
    </location>
</feature>
<keyword evidence="8" id="KW-0436">Ligase</keyword>
<feature type="transmembrane region" description="Helical" evidence="6">
    <location>
        <begin position="404"/>
        <end position="428"/>
    </location>
</feature>
<dbReference type="EMBL" id="CP036426">
    <property type="protein sequence ID" value="QDV32704.1"/>
    <property type="molecule type" value="Genomic_DNA"/>
</dbReference>
<feature type="transmembrane region" description="Helical" evidence="6">
    <location>
        <begin position="69"/>
        <end position="89"/>
    </location>
</feature>
<evidence type="ECO:0000256" key="4">
    <source>
        <dbReference type="ARBA" id="ARBA00023136"/>
    </source>
</evidence>
<dbReference type="PANTHER" id="PTHR37422">
    <property type="entry name" value="TEICHURONIC ACID BIOSYNTHESIS PROTEIN TUAE"/>
    <property type="match status" value="1"/>
</dbReference>
<feature type="transmembrane region" description="Helical" evidence="6">
    <location>
        <begin position="263"/>
        <end position="283"/>
    </location>
</feature>
<dbReference type="Pfam" id="PF04932">
    <property type="entry name" value="Wzy_C"/>
    <property type="match status" value="1"/>
</dbReference>
<dbReference type="PANTHER" id="PTHR37422:SF13">
    <property type="entry name" value="LIPOPOLYSACCHARIDE BIOSYNTHESIS PROTEIN PA4999-RELATED"/>
    <property type="match status" value="1"/>
</dbReference>
<proteinExistence type="predicted"/>
<dbReference type="KEGG" id="tpla:ElP_05430"/>
<dbReference type="InterPro" id="IPR007016">
    <property type="entry name" value="O-antigen_ligase-rel_domated"/>
</dbReference>
<feature type="transmembrane region" description="Helical" evidence="6">
    <location>
        <begin position="96"/>
        <end position="116"/>
    </location>
</feature>
<dbReference type="OrthoDB" id="274640at2"/>
<accession>A0A518GVS8</accession>
<feature type="transmembrane region" description="Helical" evidence="6">
    <location>
        <begin position="511"/>
        <end position="544"/>
    </location>
</feature>
<evidence type="ECO:0000256" key="5">
    <source>
        <dbReference type="SAM" id="MobiDB-lite"/>
    </source>
</evidence>
<evidence type="ECO:0000313" key="8">
    <source>
        <dbReference type="EMBL" id="QDV32704.1"/>
    </source>
</evidence>
<gene>
    <name evidence="8" type="ORF">ElP_05430</name>
</gene>
<feature type="transmembrane region" description="Helical" evidence="6">
    <location>
        <begin position="289"/>
        <end position="306"/>
    </location>
</feature>
<keyword evidence="4 6" id="KW-0472">Membrane</keyword>
<feature type="transmembrane region" description="Helical" evidence="6">
    <location>
        <begin position="228"/>
        <end position="251"/>
    </location>
</feature>
<organism evidence="8 9">
    <name type="scientific">Tautonia plasticadhaerens</name>
    <dbReference type="NCBI Taxonomy" id="2527974"/>
    <lineage>
        <taxon>Bacteria</taxon>
        <taxon>Pseudomonadati</taxon>
        <taxon>Planctomycetota</taxon>
        <taxon>Planctomycetia</taxon>
        <taxon>Isosphaerales</taxon>
        <taxon>Isosphaeraceae</taxon>
        <taxon>Tautonia</taxon>
    </lineage>
</organism>
<feature type="transmembrane region" description="Helical" evidence="6">
    <location>
        <begin position="564"/>
        <end position="585"/>
    </location>
</feature>
<reference evidence="8 9" key="1">
    <citation type="submission" date="2019-02" db="EMBL/GenBank/DDBJ databases">
        <title>Deep-cultivation of Planctomycetes and their phenomic and genomic characterization uncovers novel biology.</title>
        <authorList>
            <person name="Wiegand S."/>
            <person name="Jogler M."/>
            <person name="Boedeker C."/>
            <person name="Pinto D."/>
            <person name="Vollmers J."/>
            <person name="Rivas-Marin E."/>
            <person name="Kohn T."/>
            <person name="Peeters S.H."/>
            <person name="Heuer A."/>
            <person name="Rast P."/>
            <person name="Oberbeckmann S."/>
            <person name="Bunk B."/>
            <person name="Jeske O."/>
            <person name="Meyerdierks A."/>
            <person name="Storesund J.E."/>
            <person name="Kallscheuer N."/>
            <person name="Luecker S."/>
            <person name="Lage O.M."/>
            <person name="Pohl T."/>
            <person name="Merkel B.J."/>
            <person name="Hornburger P."/>
            <person name="Mueller R.-W."/>
            <person name="Bruemmer F."/>
            <person name="Labrenz M."/>
            <person name="Spormann A.M."/>
            <person name="Op den Camp H."/>
            <person name="Overmann J."/>
            <person name="Amann R."/>
            <person name="Jetten M.S.M."/>
            <person name="Mascher T."/>
            <person name="Medema M.H."/>
            <person name="Devos D.P."/>
            <person name="Kaster A.-K."/>
            <person name="Ovreas L."/>
            <person name="Rohde M."/>
            <person name="Galperin M.Y."/>
            <person name="Jogler C."/>
        </authorList>
    </citation>
    <scope>NUCLEOTIDE SEQUENCE [LARGE SCALE GENOMIC DNA]</scope>
    <source>
        <strain evidence="8 9">ElP</strain>
    </source>
</reference>
<evidence type="ECO:0000256" key="3">
    <source>
        <dbReference type="ARBA" id="ARBA00022989"/>
    </source>
</evidence>
<sequence length="799" mass="84964">MGSRAGKTRRPPITTSRSSSVPVDSGQEDSSWLGERIRRIALGLTAALVVARAYWPAEGMTELETGQQLPWTFALLATATLAVTGAMLGRSLRFRFSWADAAIVGLIAAVGVSASQALDRRVAINLAWQWAGVGLAYVLLRNLPRTRAESWALAGILAATAAAVSAYAVYQVGVELPELRRQYERNPERVMALAGVTAEPGSPEYRLFADRLVGSKEPYSTFALANSLGGYVVGPLVLGLGVLLAGLARRFRGDRDPFNPQPTWSSLPMAALPVLLLLVVLLLTKSRSAFLGLVVGGAILAVGLGPKLGRRGVIGGALGSIVAGGLAAAGLFRLGYLDRQVLTEATRSLRFRFEYWVGAWRVLTDGGAWLAGLGPGNFRPEYRLHKLVEASEDVADPHNLLLEVWVVAGIAGLFLLVLGLGLVLWNLLGPARRGSDEPASNPAMEADPPRPASLLAWGGLGGWLAVLMLGDLNLFADDNESLLRWLVLGAGWGLAVGLAGPLWARVPPSGVAFGAAVVAIAVNLLAAGGIGYAPVSCMLWGLAAVGLNLRDDRPAGRLRELPGLFPPFVAAAVLSALLGTFYGTVSPYWRSQALMNRADAILADHPNIPRQEDMDEVARLLDRAIAADAYATRPYLALAELELLAWLGRGAPPEDAAWNRVEEILTEARTPPRSPLSLEVRVARLNIAARMLDARRDLPSSVQGQLRTIIADAAYTIAELNPTSALAHAQAAEALAAVDQFDRAAGEAERALELDALIPHTEKKLSGPSRERLVEAIPEWRGKAEEVRAAPAEGTSNEG</sequence>
<feature type="transmembrane region" description="Helical" evidence="6">
    <location>
        <begin position="40"/>
        <end position="57"/>
    </location>
</feature>
<feature type="compositionally biased region" description="Basic residues" evidence="5">
    <location>
        <begin position="1"/>
        <end position="10"/>
    </location>
</feature>
<dbReference type="AlphaFoldDB" id="A0A518GVS8"/>
<dbReference type="GO" id="GO:0016874">
    <property type="term" value="F:ligase activity"/>
    <property type="evidence" value="ECO:0007669"/>
    <property type="project" value="UniProtKB-KW"/>
</dbReference>
<feature type="transmembrane region" description="Helical" evidence="6">
    <location>
        <begin position="454"/>
        <end position="476"/>
    </location>
</feature>
<keyword evidence="2 6" id="KW-0812">Transmembrane</keyword>
<keyword evidence="9" id="KW-1185">Reference proteome</keyword>
<feature type="transmembrane region" description="Helical" evidence="6">
    <location>
        <begin position="152"/>
        <end position="170"/>
    </location>
</feature>
<evidence type="ECO:0000313" key="9">
    <source>
        <dbReference type="Proteomes" id="UP000317835"/>
    </source>
</evidence>
<comment type="subcellular location">
    <subcellularLocation>
        <location evidence="1">Membrane</location>
        <topology evidence="1">Multi-pass membrane protein</topology>
    </subcellularLocation>
</comment>
<dbReference type="Proteomes" id="UP000317835">
    <property type="component" value="Chromosome"/>
</dbReference>
<feature type="region of interest" description="Disordered" evidence="5">
    <location>
        <begin position="1"/>
        <end position="28"/>
    </location>
</feature>
<evidence type="ECO:0000259" key="7">
    <source>
        <dbReference type="Pfam" id="PF04932"/>
    </source>
</evidence>
<dbReference type="GO" id="GO:0016020">
    <property type="term" value="C:membrane"/>
    <property type="evidence" value="ECO:0007669"/>
    <property type="project" value="UniProtKB-SubCell"/>
</dbReference>
<protein>
    <submittedName>
        <fullName evidence="8">O-Antigen ligase</fullName>
    </submittedName>
</protein>
<feature type="transmembrane region" description="Helical" evidence="6">
    <location>
        <begin position="482"/>
        <end position="504"/>
    </location>
</feature>
<evidence type="ECO:0000256" key="1">
    <source>
        <dbReference type="ARBA" id="ARBA00004141"/>
    </source>
</evidence>
<feature type="transmembrane region" description="Helical" evidence="6">
    <location>
        <begin position="122"/>
        <end position="140"/>
    </location>
</feature>
<name>A0A518GVS8_9BACT</name>
<dbReference type="InterPro" id="IPR051533">
    <property type="entry name" value="WaaL-like"/>
</dbReference>
<dbReference type="RefSeq" id="WP_145266989.1">
    <property type="nucleotide sequence ID" value="NZ_CP036426.1"/>
</dbReference>
<evidence type="ECO:0000256" key="6">
    <source>
        <dbReference type="SAM" id="Phobius"/>
    </source>
</evidence>
<feature type="transmembrane region" description="Helical" evidence="6">
    <location>
        <begin position="313"/>
        <end position="332"/>
    </location>
</feature>
<feature type="domain" description="O-antigen ligase-related" evidence="7">
    <location>
        <begin position="274"/>
        <end position="417"/>
    </location>
</feature>
<evidence type="ECO:0000256" key="2">
    <source>
        <dbReference type="ARBA" id="ARBA00022692"/>
    </source>
</evidence>